<evidence type="ECO:0000256" key="3">
    <source>
        <dbReference type="ARBA" id="ARBA00023002"/>
    </source>
</evidence>
<dbReference type="RefSeq" id="XP_012864704.1">
    <property type="nucleotide sequence ID" value="XM_013009250.1"/>
</dbReference>
<dbReference type="PROSITE" id="PS00798">
    <property type="entry name" value="ALDOKETO_REDUCTASE_1"/>
    <property type="match status" value="1"/>
</dbReference>
<dbReference type="InterPro" id="IPR036812">
    <property type="entry name" value="NAD(P)_OxRdtase_dom_sf"/>
</dbReference>
<dbReference type="Proteomes" id="UP000081671">
    <property type="component" value="Unplaced"/>
</dbReference>
<protein>
    <submittedName>
        <fullName evidence="9">Aldo-keto reductase family 1 member C4-like isoform X3</fullName>
    </submittedName>
</protein>
<evidence type="ECO:0000259" key="7">
    <source>
        <dbReference type="Pfam" id="PF00248"/>
    </source>
</evidence>
<comment type="similarity">
    <text evidence="1">Belongs to the aldo/keto reductase family.</text>
</comment>
<dbReference type="Pfam" id="PF00248">
    <property type="entry name" value="Aldo_ket_red"/>
    <property type="match status" value="1"/>
</dbReference>
<feature type="binding site" evidence="5">
    <location>
        <position position="117"/>
    </location>
    <ligand>
        <name>substrate</name>
    </ligand>
</feature>
<dbReference type="PIRSF" id="PIRSF000097">
    <property type="entry name" value="AKR"/>
    <property type="match status" value="1"/>
</dbReference>
<keyword evidence="8" id="KW-1185">Reference proteome</keyword>
<dbReference type="OrthoDB" id="416253at2759"/>
<dbReference type="GeneID" id="105980410"/>
<dbReference type="InterPro" id="IPR020471">
    <property type="entry name" value="AKR"/>
</dbReference>
<dbReference type="STRING" id="10020.ENSDORP00000002730"/>
<dbReference type="PROSITE" id="PS00063">
    <property type="entry name" value="ALDOKETO_REDUCTASE_3"/>
    <property type="match status" value="1"/>
</dbReference>
<gene>
    <name evidence="9" type="primary">LOC105980410</name>
</gene>
<dbReference type="PANTHER" id="PTHR11732">
    <property type="entry name" value="ALDO/KETO REDUCTASE"/>
    <property type="match status" value="1"/>
</dbReference>
<evidence type="ECO:0000256" key="5">
    <source>
        <dbReference type="PIRSR" id="PIRSR000097-2"/>
    </source>
</evidence>
<dbReference type="InterPro" id="IPR023210">
    <property type="entry name" value="NADP_OxRdtase_dom"/>
</dbReference>
<accession>A0A1S3EL77</accession>
<organism evidence="8 9">
    <name type="scientific">Dipodomys ordii</name>
    <name type="common">Ord's kangaroo rat</name>
    <dbReference type="NCBI Taxonomy" id="10020"/>
    <lineage>
        <taxon>Eukaryota</taxon>
        <taxon>Metazoa</taxon>
        <taxon>Chordata</taxon>
        <taxon>Craniata</taxon>
        <taxon>Vertebrata</taxon>
        <taxon>Euteleostomi</taxon>
        <taxon>Mammalia</taxon>
        <taxon>Eutheria</taxon>
        <taxon>Euarchontoglires</taxon>
        <taxon>Glires</taxon>
        <taxon>Rodentia</taxon>
        <taxon>Castorimorpha</taxon>
        <taxon>Heteromyidae</taxon>
        <taxon>Dipodomyinae</taxon>
        <taxon>Dipodomys</taxon>
    </lineage>
</organism>
<evidence type="ECO:0000256" key="4">
    <source>
        <dbReference type="PIRSR" id="PIRSR000097-1"/>
    </source>
</evidence>
<dbReference type="PRINTS" id="PR00069">
    <property type="entry name" value="ALDKETRDTASE"/>
</dbReference>
<keyword evidence="3" id="KW-0560">Oxidoreductase</keyword>
<dbReference type="GO" id="GO:0016491">
    <property type="term" value="F:oxidoreductase activity"/>
    <property type="evidence" value="ECO:0007669"/>
    <property type="project" value="UniProtKB-KW"/>
</dbReference>
<dbReference type="InterPro" id="IPR044482">
    <property type="entry name" value="AKR1C"/>
</dbReference>
<evidence type="ECO:0000256" key="6">
    <source>
        <dbReference type="PIRSR" id="PIRSR000097-3"/>
    </source>
</evidence>
<dbReference type="FunFam" id="3.20.20.100:FF:000003">
    <property type="entry name" value="Aldo-keto reductase family 1 member C3"/>
    <property type="match status" value="1"/>
</dbReference>
<dbReference type="AlphaFoldDB" id="A0A1S3EL77"/>
<evidence type="ECO:0000313" key="9">
    <source>
        <dbReference type="RefSeq" id="XP_012864704.1"/>
    </source>
</evidence>
<sequence length="323" mass="37140">MDHKYQRVALNDGHFMPVLGFGTVVPEKVPMSEALKATKLAIDAGFRHIDSAYLYQVEEEVGLAIRSKIADGTVKREDMFYTTKLWPTFSRPELVRLSLELSLKKLQLDYVDLFIIHFPMPLQPGDQVVPRDENGKLLFETVDLCDTWEAMEKCKDLGLAKSIGVSNFNRRQLERILNKPGLKYKPVCNQVECHPYLNQSKMLDFCKSKDIALVAYCCLGTSRDSRWVDQSSPFLLDDPVLGAIAKKHKRTPALVALRYQLQRGIVVLAKSFNEKRIRENMQVFDFQLTPEDMKVIDGLNRNFRYNTASFLADHPDFPFHDEY</sequence>
<feature type="site" description="Lowers pKa of active site Tyr" evidence="6">
    <location>
        <position position="84"/>
    </location>
</feature>
<keyword evidence="2" id="KW-0521">NADP</keyword>
<feature type="active site" description="Proton donor" evidence="4">
    <location>
        <position position="55"/>
    </location>
</feature>
<reference evidence="9" key="1">
    <citation type="submission" date="2025-08" db="UniProtKB">
        <authorList>
            <consortium name="RefSeq"/>
        </authorList>
    </citation>
    <scope>IDENTIFICATION</scope>
    <source>
        <tissue evidence="9">Kidney</tissue>
    </source>
</reference>
<proteinExistence type="inferred from homology"/>
<evidence type="ECO:0000256" key="2">
    <source>
        <dbReference type="ARBA" id="ARBA00022857"/>
    </source>
</evidence>
<dbReference type="InterPro" id="IPR018170">
    <property type="entry name" value="Aldo/ket_reductase_CS"/>
</dbReference>
<name>A0A1S3EL77_DIPOR</name>
<dbReference type="SUPFAM" id="SSF51430">
    <property type="entry name" value="NAD(P)-linked oxidoreductase"/>
    <property type="match status" value="1"/>
</dbReference>
<dbReference type="Gene3D" id="3.20.20.100">
    <property type="entry name" value="NADP-dependent oxidoreductase domain"/>
    <property type="match status" value="1"/>
</dbReference>
<dbReference type="CDD" id="cd19108">
    <property type="entry name" value="AKR_AKR1C1-35"/>
    <property type="match status" value="1"/>
</dbReference>
<feature type="domain" description="NADP-dependent oxidoreductase" evidence="7">
    <location>
        <begin position="19"/>
        <end position="300"/>
    </location>
</feature>
<evidence type="ECO:0000256" key="1">
    <source>
        <dbReference type="ARBA" id="ARBA00007905"/>
    </source>
</evidence>
<dbReference type="PROSITE" id="PS00062">
    <property type="entry name" value="ALDOKETO_REDUCTASE_2"/>
    <property type="match status" value="1"/>
</dbReference>
<evidence type="ECO:0000313" key="8">
    <source>
        <dbReference type="Proteomes" id="UP000081671"/>
    </source>
</evidence>